<gene>
    <name evidence="2" type="ORF">FMM02_02050</name>
</gene>
<feature type="compositionally biased region" description="Basic and acidic residues" evidence="1">
    <location>
        <begin position="44"/>
        <end position="61"/>
    </location>
</feature>
<feature type="compositionally biased region" description="Basic and acidic residues" evidence="1">
    <location>
        <begin position="15"/>
        <end position="28"/>
    </location>
</feature>
<dbReference type="KEGG" id="sxa:FMM02_02050"/>
<protein>
    <submittedName>
        <fullName evidence="2">Uncharacterized protein</fullName>
    </submittedName>
</protein>
<dbReference type="RefSeq" id="WP_147493307.1">
    <property type="nucleotide sequence ID" value="NZ_CP041659.1"/>
</dbReference>
<dbReference type="Proteomes" id="UP000321857">
    <property type="component" value="Chromosome"/>
</dbReference>
<keyword evidence="3" id="KW-1185">Reference proteome</keyword>
<dbReference type="AlphaFoldDB" id="A0A516IPN7"/>
<organism evidence="2 3">
    <name type="scientific">Sphingomonas xanthus</name>
    <dbReference type="NCBI Taxonomy" id="2594473"/>
    <lineage>
        <taxon>Bacteria</taxon>
        <taxon>Pseudomonadati</taxon>
        <taxon>Pseudomonadota</taxon>
        <taxon>Alphaproteobacteria</taxon>
        <taxon>Sphingomonadales</taxon>
        <taxon>Sphingomonadaceae</taxon>
        <taxon>Sphingomonas</taxon>
    </lineage>
</organism>
<name>A0A516IPN7_9SPHN</name>
<dbReference type="EMBL" id="CP041659">
    <property type="protein sequence ID" value="QDP18847.1"/>
    <property type="molecule type" value="Genomic_DNA"/>
</dbReference>
<evidence type="ECO:0000313" key="3">
    <source>
        <dbReference type="Proteomes" id="UP000321857"/>
    </source>
</evidence>
<feature type="region of interest" description="Disordered" evidence="1">
    <location>
        <begin position="1"/>
        <end position="61"/>
    </location>
</feature>
<evidence type="ECO:0000256" key="1">
    <source>
        <dbReference type="SAM" id="MobiDB-lite"/>
    </source>
</evidence>
<evidence type="ECO:0000313" key="2">
    <source>
        <dbReference type="EMBL" id="QDP18847.1"/>
    </source>
</evidence>
<accession>A0A516IPN7</accession>
<proteinExistence type="predicted"/>
<reference evidence="2 3" key="1">
    <citation type="submission" date="2019-07" db="EMBL/GenBank/DDBJ databases">
        <title>Sphingomonas AE3 Genome sequencing and assembly.</title>
        <authorList>
            <person name="Kim H."/>
        </authorList>
    </citation>
    <scope>NUCLEOTIDE SEQUENCE [LARGE SCALE GENOMIC DNA]</scope>
    <source>
        <strain evidence="2 3">AE3</strain>
    </source>
</reference>
<sequence>MQHEKAKAEVSGQGRQDERDKLDQERGQKGAIGSEARSQTGEPGRARDELDQNKREPASER</sequence>